<gene>
    <name evidence="2" type="ORF">D5366_09195</name>
</gene>
<dbReference type="Proteomes" id="UP000317214">
    <property type="component" value="Chromosome"/>
</dbReference>
<proteinExistence type="predicted"/>
<sequence length="188" mass="21085">MVAERSTPNLHSVVEPKQTWRLVLDRMFRSAMPTLSLIASIILLSAPFGLPGQEELQFGTALCVVWFWGQTRPRLMPTSAVFLCGVVLELYSFGPPGMALLALLVFYGVARHWRYTLAQVNFLLVWLIFALFVILTSCLQWLLVCIHAFAFLSPYPGVFQAVLTIGLYPSLMALFAWGSRTFANPDRA</sequence>
<dbReference type="KEGG" id="ntn:D5366_09195"/>
<organism evidence="2 3">
    <name type="scientific">Neokomagataea tanensis</name>
    <dbReference type="NCBI Taxonomy" id="661191"/>
    <lineage>
        <taxon>Bacteria</taxon>
        <taxon>Pseudomonadati</taxon>
        <taxon>Pseudomonadota</taxon>
        <taxon>Alphaproteobacteria</taxon>
        <taxon>Acetobacterales</taxon>
        <taxon>Acetobacteraceae</taxon>
        <taxon>Neokomagataea</taxon>
    </lineage>
</organism>
<accession>A0A4Y6VA31</accession>
<dbReference type="OrthoDB" id="7161178at2"/>
<dbReference type="AlphaFoldDB" id="A0A4Y6VA31"/>
<evidence type="ECO:0008006" key="4">
    <source>
        <dbReference type="Google" id="ProtNLM"/>
    </source>
</evidence>
<keyword evidence="1" id="KW-0812">Transmembrane</keyword>
<feature type="transmembrane region" description="Helical" evidence="1">
    <location>
        <begin position="122"/>
        <end position="152"/>
    </location>
</feature>
<name>A0A4Y6VA31_9PROT</name>
<dbReference type="RefSeq" id="WP_141493205.1">
    <property type="nucleotide sequence ID" value="NZ_CP032485.1"/>
</dbReference>
<keyword evidence="1" id="KW-0472">Membrane</keyword>
<evidence type="ECO:0000313" key="2">
    <source>
        <dbReference type="EMBL" id="QDH25356.1"/>
    </source>
</evidence>
<feature type="transmembrane region" description="Helical" evidence="1">
    <location>
        <begin position="158"/>
        <end position="177"/>
    </location>
</feature>
<evidence type="ECO:0000256" key="1">
    <source>
        <dbReference type="SAM" id="Phobius"/>
    </source>
</evidence>
<protein>
    <recommendedName>
        <fullName evidence="4">Rod shape-determining protein MreD</fullName>
    </recommendedName>
</protein>
<feature type="transmembrane region" description="Helical" evidence="1">
    <location>
        <begin position="31"/>
        <end position="50"/>
    </location>
</feature>
<keyword evidence="3" id="KW-1185">Reference proteome</keyword>
<evidence type="ECO:0000313" key="3">
    <source>
        <dbReference type="Proteomes" id="UP000317214"/>
    </source>
</evidence>
<keyword evidence="1" id="KW-1133">Transmembrane helix</keyword>
<feature type="transmembrane region" description="Helical" evidence="1">
    <location>
        <begin position="80"/>
        <end position="110"/>
    </location>
</feature>
<reference evidence="2 3" key="1">
    <citation type="submission" date="2018-09" db="EMBL/GenBank/DDBJ databases">
        <title>The complete genome sequence of Neokomagataea tanensis NBRC 106556(T).</title>
        <authorList>
            <person name="Chua K.-O."/>
            <person name="See-Too W.-S."/>
            <person name="Hong K.-W."/>
            <person name="Yin W.-F."/>
            <person name="Chan K.-G."/>
        </authorList>
    </citation>
    <scope>NUCLEOTIDE SEQUENCE [LARGE SCALE GENOMIC DNA]</scope>
    <source>
        <strain evidence="3">AH13 \ NBRC 106556</strain>
    </source>
</reference>
<dbReference type="EMBL" id="CP032485">
    <property type="protein sequence ID" value="QDH25356.1"/>
    <property type="molecule type" value="Genomic_DNA"/>
</dbReference>